<feature type="site" description="Important for substrate specificity" evidence="4">
    <location>
        <position position="219"/>
    </location>
</feature>
<evidence type="ECO:0000256" key="3">
    <source>
        <dbReference type="ARBA" id="ARBA00022726"/>
    </source>
</evidence>
<comment type="subunit">
    <text evidence="4">Homohexamer. Dimer of a homotrimer.</text>
</comment>
<dbReference type="OrthoDB" id="1523230at2"/>
<keyword evidence="1 4" id="KW-0328">Glycosyltransferase</keyword>
<dbReference type="PANTHER" id="PTHR42679:SF2">
    <property type="entry name" value="S-METHYL-5'-THIOADENOSINE PHOSPHORYLASE"/>
    <property type="match status" value="1"/>
</dbReference>
<comment type="caution">
    <text evidence="6">The sequence shown here is derived from an EMBL/GenBank/DDBJ whole genome shotgun (WGS) entry which is preliminary data.</text>
</comment>
<dbReference type="GO" id="GO:0006166">
    <property type="term" value="P:purine ribonucleoside salvage"/>
    <property type="evidence" value="ECO:0007669"/>
    <property type="project" value="UniProtKB-UniRule"/>
</dbReference>
<comment type="function">
    <text evidence="4">Purine nucleoside phosphorylase which is highly specific for 6-oxopurine nucleosides. Cleaves guanosine or inosine to respective bases and sugar-1-phosphate molecules. Involved in purine salvage.</text>
</comment>
<dbReference type="EMBL" id="AENT01000016">
    <property type="protein sequence ID" value="EFR42811.1"/>
    <property type="molecule type" value="Genomic_DNA"/>
</dbReference>
<dbReference type="InterPro" id="IPR000845">
    <property type="entry name" value="Nucleoside_phosphorylase_d"/>
</dbReference>
<sequence>MNKLAFIGGSGIYDPKILEKIEQKKIETPYGISYYTSGIYKNKEIIFMARHGNKHTVPPHKINYRANIYALKILGVTTIIATSAVGSLTLKYKLGDFILINQFIDMTKMRENTFFDGILHGVAHVDMTEPYSPEIRELILKEANKLNITIHNGGTYICTEGPRFETPAEIKMFKKFGATVVGMTNVPECQLAREAGIAYVTICMITNFAAGVSKNIITQDEVFECMKKNSIKFQNILKNIADIYIENPEKFTNKNIPRAEVIKV</sequence>
<name>E4L8N6_9FIRM</name>
<feature type="binding site" evidence="4">
    <location>
        <position position="184"/>
    </location>
    <ligand>
        <name>phosphate</name>
        <dbReference type="ChEBI" id="CHEBI:43474"/>
    </ligand>
</feature>
<reference evidence="6 7" key="1">
    <citation type="submission" date="2010-11" db="EMBL/GenBank/DDBJ databases">
        <authorList>
            <person name="Durkin A.S."/>
            <person name="Madupu R."/>
            <person name="Torralba M."/>
            <person name="Gillis M."/>
            <person name="Methe B."/>
            <person name="Sutton G."/>
            <person name="Nelson K.E."/>
        </authorList>
    </citation>
    <scope>NUCLEOTIDE SEQUENCE [LARGE SCALE GENOMIC DNA]</scope>
    <source>
        <strain evidence="6 7">UPII 345-E</strain>
    </source>
</reference>
<dbReference type="AlphaFoldDB" id="E4L8N6"/>
<dbReference type="eggNOG" id="COG0005">
    <property type="taxonomic scope" value="Bacteria"/>
</dbReference>
<dbReference type="InterPro" id="IPR035994">
    <property type="entry name" value="Nucleoside_phosphorylase_sf"/>
</dbReference>
<dbReference type="EC" id="2.4.2.1" evidence="4"/>
<dbReference type="GO" id="GO:0019509">
    <property type="term" value="P:L-methionine salvage from methylthioadenosine"/>
    <property type="evidence" value="ECO:0007669"/>
    <property type="project" value="TreeGrafter"/>
</dbReference>
<dbReference type="InterPro" id="IPR010044">
    <property type="entry name" value="MTAP"/>
</dbReference>
<dbReference type="NCBIfam" id="NF006599">
    <property type="entry name" value="PRK09136.1"/>
    <property type="match status" value="1"/>
</dbReference>
<evidence type="ECO:0000256" key="2">
    <source>
        <dbReference type="ARBA" id="ARBA00022679"/>
    </source>
</evidence>
<evidence type="ECO:0000313" key="7">
    <source>
        <dbReference type="Proteomes" id="UP000004594"/>
    </source>
</evidence>
<feature type="domain" description="Nucleoside phosphorylase" evidence="5">
    <location>
        <begin position="3"/>
        <end position="240"/>
    </location>
</feature>
<comment type="pathway">
    <text evidence="4">Purine metabolism; purine nucleoside salvage.</text>
</comment>
<dbReference type="PANTHER" id="PTHR42679">
    <property type="entry name" value="S-METHYL-5'-THIOADENOSINE PHOSPHORYLASE"/>
    <property type="match status" value="1"/>
</dbReference>
<keyword evidence="2 4" id="KW-0808">Transferase</keyword>
<feature type="binding site" evidence="4">
    <location>
        <begin position="50"/>
        <end position="51"/>
    </location>
    <ligand>
        <name>phosphate</name>
        <dbReference type="ChEBI" id="CHEBI:43474"/>
    </ligand>
</feature>
<comment type="catalytic activity">
    <reaction evidence="4">
        <text>a purine D-ribonucleoside + phosphate = a purine nucleobase + alpha-D-ribose 1-phosphate</text>
        <dbReference type="Rhea" id="RHEA:19805"/>
        <dbReference type="ChEBI" id="CHEBI:26386"/>
        <dbReference type="ChEBI" id="CHEBI:43474"/>
        <dbReference type="ChEBI" id="CHEBI:57720"/>
        <dbReference type="ChEBI" id="CHEBI:142355"/>
        <dbReference type="EC" id="2.4.2.1"/>
    </reaction>
</comment>
<comment type="miscellaneous">
    <text evidence="4">Although this enzyme belongs to the family of MTA phosphorylases based on sequence homology, it has been shown that conserved amino acid substitutions in the substrate binding pocket convert the substrate specificity of this enzyme from 6-aminopurines to 6-oxopurines.</text>
</comment>
<dbReference type="RefSeq" id="WP_007554572.1">
    <property type="nucleotide sequence ID" value="NZ_AENT01000016.1"/>
</dbReference>
<dbReference type="SUPFAM" id="SSF53167">
    <property type="entry name" value="Purine and uridine phosphorylases"/>
    <property type="match status" value="1"/>
</dbReference>
<dbReference type="Proteomes" id="UP000004594">
    <property type="component" value="Unassembled WGS sequence"/>
</dbReference>
<feature type="binding site" evidence="4">
    <location>
        <begin position="207"/>
        <end position="209"/>
    </location>
    <ligand>
        <name>substrate</name>
    </ligand>
</feature>
<dbReference type="CDD" id="cd09010">
    <property type="entry name" value="MTAP_SsMTAPII_like_MTIP"/>
    <property type="match status" value="1"/>
</dbReference>
<accession>E4L8N6</accession>
<protein>
    <recommendedName>
        <fullName evidence="4">Probable 6-oxopurine nucleoside phosphorylase</fullName>
        <ecNumber evidence="4">2.4.2.1</ecNumber>
    </recommendedName>
    <alternativeName>
        <fullName evidence="4">Purine nucleoside phosphorylase</fullName>
        <shortName evidence="4">PNP</shortName>
    </alternativeName>
</protein>
<dbReference type="UniPathway" id="UPA00606"/>
<feature type="site" description="Important for substrate specificity" evidence="4">
    <location>
        <position position="165"/>
    </location>
</feature>
<organism evidence="6 7">
    <name type="scientific">Dialister micraerophilus UPII 345-E</name>
    <dbReference type="NCBI Taxonomy" id="910314"/>
    <lineage>
        <taxon>Bacteria</taxon>
        <taxon>Bacillati</taxon>
        <taxon>Bacillota</taxon>
        <taxon>Negativicutes</taxon>
        <taxon>Veillonellales</taxon>
        <taxon>Veillonellaceae</taxon>
        <taxon>Dialister</taxon>
    </lineage>
</organism>
<evidence type="ECO:0000256" key="1">
    <source>
        <dbReference type="ARBA" id="ARBA00022676"/>
    </source>
</evidence>
<gene>
    <name evidence="6" type="primary">mtnP</name>
    <name evidence="6" type="ORF">HMPREF9220_0956</name>
</gene>
<evidence type="ECO:0000313" key="6">
    <source>
        <dbReference type="EMBL" id="EFR42811.1"/>
    </source>
</evidence>
<keyword evidence="3 4" id="KW-0660">Purine salvage</keyword>
<evidence type="ECO:0000259" key="5">
    <source>
        <dbReference type="Pfam" id="PF01048"/>
    </source>
</evidence>
<feature type="binding site" evidence="4">
    <location>
        <position position="10"/>
    </location>
    <ligand>
        <name>phosphate</name>
        <dbReference type="ChEBI" id="CHEBI:43474"/>
    </ligand>
</feature>
<dbReference type="Pfam" id="PF01048">
    <property type="entry name" value="PNP_UDP_1"/>
    <property type="match status" value="1"/>
</dbReference>
<dbReference type="FunFam" id="3.40.50.1580:FF:000012">
    <property type="entry name" value="Probable 6-oxopurine nucleoside phosphorylase"/>
    <property type="match status" value="1"/>
</dbReference>
<proteinExistence type="inferred from homology"/>
<dbReference type="NCBIfam" id="TIGR01694">
    <property type="entry name" value="MTAP"/>
    <property type="match status" value="1"/>
</dbReference>
<dbReference type="GO" id="GO:0017061">
    <property type="term" value="F:S-methyl-5-thioadenosine phosphorylase activity"/>
    <property type="evidence" value="ECO:0007669"/>
    <property type="project" value="InterPro"/>
</dbReference>
<evidence type="ECO:0000256" key="4">
    <source>
        <dbReference type="HAMAP-Rule" id="MF_01963"/>
    </source>
</evidence>
<dbReference type="Gene3D" id="3.40.50.1580">
    <property type="entry name" value="Nucleoside phosphorylase domain"/>
    <property type="match status" value="1"/>
</dbReference>
<dbReference type="HAMAP" id="MF_01963">
    <property type="entry name" value="MTAP"/>
    <property type="match status" value="1"/>
</dbReference>
<feature type="binding site" evidence="4">
    <location>
        <begin position="83"/>
        <end position="84"/>
    </location>
    <ligand>
        <name>phosphate</name>
        <dbReference type="ChEBI" id="CHEBI:43474"/>
    </ligand>
</feature>
<comment type="similarity">
    <text evidence="4">Belongs to the PNP/MTAP phosphorylase family. MTAP subfamily.</text>
</comment>
<feature type="binding site" evidence="4">
    <location>
        <position position="183"/>
    </location>
    <ligand>
        <name>substrate</name>
    </ligand>
</feature>
<dbReference type="GO" id="GO:0005829">
    <property type="term" value="C:cytosol"/>
    <property type="evidence" value="ECO:0007669"/>
    <property type="project" value="TreeGrafter"/>
</dbReference>